<dbReference type="PROSITE" id="PS50075">
    <property type="entry name" value="CARRIER"/>
    <property type="match status" value="1"/>
</dbReference>
<evidence type="ECO:0000259" key="4">
    <source>
        <dbReference type="PROSITE" id="PS50075"/>
    </source>
</evidence>
<dbReference type="Gene3D" id="3.30.559.30">
    <property type="entry name" value="Nonribosomal peptide synthetase, condensation domain"/>
    <property type="match status" value="1"/>
</dbReference>
<gene>
    <name evidence="5" type="ORF">JQX11_06985</name>
</gene>
<dbReference type="Proteomes" id="UP001518872">
    <property type="component" value="Unassembled WGS sequence"/>
</dbReference>
<evidence type="ECO:0000256" key="1">
    <source>
        <dbReference type="ARBA" id="ARBA00001957"/>
    </source>
</evidence>
<protein>
    <submittedName>
        <fullName evidence="5">Amino acid adenylation domain-containing protein</fullName>
    </submittedName>
</protein>
<dbReference type="InterPro" id="IPR023213">
    <property type="entry name" value="CAT-like_dom_sf"/>
</dbReference>
<evidence type="ECO:0000313" key="5">
    <source>
        <dbReference type="EMBL" id="MBM7076090.1"/>
    </source>
</evidence>
<dbReference type="Pfam" id="PF00668">
    <property type="entry name" value="Condensation"/>
    <property type="match status" value="1"/>
</dbReference>
<keyword evidence="2" id="KW-0596">Phosphopantetheine</keyword>
<dbReference type="InterPro" id="IPR010071">
    <property type="entry name" value="AA_adenyl_dom"/>
</dbReference>
<comment type="caution">
    <text evidence="5">The sequence shown here is derived from an EMBL/GenBank/DDBJ whole genome shotgun (WGS) entry which is preliminary data.</text>
</comment>
<name>A0ABS2IQV1_9ACTN</name>
<dbReference type="PROSITE" id="PS00012">
    <property type="entry name" value="PHOSPHOPANTETHEINE"/>
    <property type="match status" value="1"/>
</dbReference>
<dbReference type="PANTHER" id="PTHR45527:SF1">
    <property type="entry name" value="FATTY ACID SYNTHASE"/>
    <property type="match status" value="1"/>
</dbReference>
<dbReference type="SUPFAM" id="SSF47336">
    <property type="entry name" value="ACP-like"/>
    <property type="match status" value="1"/>
</dbReference>
<dbReference type="InterPro" id="IPR006162">
    <property type="entry name" value="Ppantetheine_attach_site"/>
</dbReference>
<dbReference type="Gene3D" id="3.40.50.12780">
    <property type="entry name" value="N-terminal domain of ligase-like"/>
    <property type="match status" value="1"/>
</dbReference>
<sequence length="1036" mass="110465">MTGPAAATRKEEALWMLDQLVPGSGVNNLAVALDVEGELGDWELEETLARLLARHATLRTVFRDTPAGLLRHVLGSTEITVALDQHEVARADLEELLTAYVGRPFAMDGSPLLRAGRFRTPDGDVLCLAVHHLNFDALSSVVLTEELVALYTAVSEDTEPPAELAQPAPVCVETAPSQRSLTYWRDQLHGFDPSGLALWCEGPDVAQPTLTGDRVSARLSAAAYDAVRALARQLRAPEAVILYAAYSLLLSRHGAGRDVVVGAPASLRTAESSRAVGYHINTLPLRLRIPPGVTFADLVGEARGVFLASIIHREVPVEALMAQFRPAAGSWRNPVFKHLFNYVPDEGQASYDLGGLRAERRIVENGFSKFDLEFFVVSTAGALDVRAVFYTEVLGRADVTAMLARFDALLVTLGRRSGEPVDALPLHAPTDLATIDTANATTRPARSPSVLAAIADRVAAAPTAVAVRDGDRAVSYAQIWAAADRTRAALRAAGVGPGGVVALLGRRGPELLGAVLGTWLAGAAYLPVDPAHPYQRIVYQLDDSGAGVVIADPGTPVPEAPGRVVLHPVEVADVDPAPVGPTADGFAAGEDPAYLIYTSGSTGRPKGTWITHRALANLIEHFVDLLRADARTATLWLTTFSFDISALELFLPLVSGGSTVVAPDAARTDGQVLLDVLRRHPVDIVQATPTTWRLVAEQAGDVLRDVRLLSGGEALPAGLARQLGGAGRELHNVYGPTETTIWSTAALLAAPFTGPVHVGAPIANTQVFIADPEGRELPVGLHGELCIAGEGVAIGYHRRPELTAERFGGHERYGPFYRTGDLARWRPDGTIEVLGRMDRQVKLRGNRIELGEIESVLGEHPAVDAAAVLVHGGADGTLVAFVVGPDPDDAVHDDLWRHAIGVLPHAAVPQEFIVVAGFPTTGNDKVDYPALGRLAEDRRRRAREAARPTAASGDPVLDELITLWQDLLGHADVHAGSNFFTAGGHSLLAARLVQQVEARLRVRLALSDIFANPTPIALAEGVRAAQRQRLDRVSLN</sequence>
<dbReference type="SUPFAM" id="SSF52777">
    <property type="entry name" value="CoA-dependent acyltransferases"/>
    <property type="match status" value="2"/>
</dbReference>
<organism evidence="5 6">
    <name type="scientific">Micromonospora humida</name>
    <dbReference type="NCBI Taxonomy" id="2809018"/>
    <lineage>
        <taxon>Bacteria</taxon>
        <taxon>Bacillati</taxon>
        <taxon>Actinomycetota</taxon>
        <taxon>Actinomycetes</taxon>
        <taxon>Micromonosporales</taxon>
        <taxon>Micromonosporaceae</taxon>
        <taxon>Micromonospora</taxon>
    </lineage>
</organism>
<dbReference type="InterPro" id="IPR020806">
    <property type="entry name" value="PKS_PP-bd"/>
</dbReference>
<dbReference type="NCBIfam" id="TIGR01733">
    <property type="entry name" value="AA-adenyl-dom"/>
    <property type="match status" value="1"/>
</dbReference>
<dbReference type="PANTHER" id="PTHR45527">
    <property type="entry name" value="NONRIBOSOMAL PEPTIDE SYNTHETASE"/>
    <property type="match status" value="1"/>
</dbReference>
<dbReference type="Pfam" id="PF00501">
    <property type="entry name" value="AMP-binding"/>
    <property type="match status" value="1"/>
</dbReference>
<proteinExistence type="predicted"/>
<feature type="domain" description="Carrier" evidence="4">
    <location>
        <begin position="951"/>
        <end position="1026"/>
    </location>
</feature>
<dbReference type="Gene3D" id="3.30.559.10">
    <property type="entry name" value="Chloramphenicol acetyltransferase-like domain"/>
    <property type="match status" value="1"/>
</dbReference>
<dbReference type="PROSITE" id="PS00455">
    <property type="entry name" value="AMP_BINDING"/>
    <property type="match status" value="1"/>
</dbReference>
<dbReference type="InterPro" id="IPR045851">
    <property type="entry name" value="AMP-bd_C_sf"/>
</dbReference>
<dbReference type="Gene3D" id="1.10.1200.10">
    <property type="entry name" value="ACP-like"/>
    <property type="match status" value="1"/>
</dbReference>
<evidence type="ECO:0000256" key="3">
    <source>
        <dbReference type="ARBA" id="ARBA00022553"/>
    </source>
</evidence>
<comment type="cofactor">
    <cofactor evidence="1">
        <name>pantetheine 4'-phosphate</name>
        <dbReference type="ChEBI" id="CHEBI:47942"/>
    </cofactor>
</comment>
<dbReference type="InterPro" id="IPR025110">
    <property type="entry name" value="AMP-bd_C"/>
</dbReference>
<dbReference type="InterPro" id="IPR000873">
    <property type="entry name" value="AMP-dep_synth/lig_dom"/>
</dbReference>
<dbReference type="Gene3D" id="3.30.300.30">
    <property type="match status" value="1"/>
</dbReference>
<dbReference type="EMBL" id="JAFEUC010000002">
    <property type="protein sequence ID" value="MBM7076090.1"/>
    <property type="molecule type" value="Genomic_DNA"/>
</dbReference>
<keyword evidence="6" id="KW-1185">Reference proteome</keyword>
<dbReference type="InterPro" id="IPR042099">
    <property type="entry name" value="ANL_N_sf"/>
</dbReference>
<dbReference type="Pfam" id="PF00550">
    <property type="entry name" value="PP-binding"/>
    <property type="match status" value="1"/>
</dbReference>
<dbReference type="RefSeq" id="WP_204924113.1">
    <property type="nucleotide sequence ID" value="NZ_JAFEUC010000002.1"/>
</dbReference>
<dbReference type="SUPFAM" id="SSF56801">
    <property type="entry name" value="Acetyl-CoA synthetase-like"/>
    <property type="match status" value="1"/>
</dbReference>
<evidence type="ECO:0000313" key="6">
    <source>
        <dbReference type="Proteomes" id="UP001518872"/>
    </source>
</evidence>
<reference evidence="5 6" key="1">
    <citation type="submission" date="2021-02" db="EMBL/GenBank/DDBJ databases">
        <authorList>
            <person name="Ra J.-S."/>
        </authorList>
    </citation>
    <scope>NUCLEOTIDE SEQUENCE [LARGE SCALE GENOMIC DNA]</scope>
    <source>
        <strain evidence="5 6">MMS20-R1-14</strain>
    </source>
</reference>
<dbReference type="Pfam" id="PF13193">
    <property type="entry name" value="AMP-binding_C"/>
    <property type="match status" value="1"/>
</dbReference>
<accession>A0ABS2IQV1</accession>
<keyword evidence="3" id="KW-0597">Phosphoprotein</keyword>
<dbReference type="SMART" id="SM00823">
    <property type="entry name" value="PKS_PP"/>
    <property type="match status" value="1"/>
</dbReference>
<dbReference type="InterPro" id="IPR001242">
    <property type="entry name" value="Condensation_dom"/>
</dbReference>
<evidence type="ECO:0000256" key="2">
    <source>
        <dbReference type="ARBA" id="ARBA00022450"/>
    </source>
</evidence>
<dbReference type="InterPro" id="IPR009081">
    <property type="entry name" value="PP-bd_ACP"/>
</dbReference>
<dbReference type="InterPro" id="IPR036736">
    <property type="entry name" value="ACP-like_sf"/>
</dbReference>
<dbReference type="InterPro" id="IPR020845">
    <property type="entry name" value="AMP-binding_CS"/>
</dbReference>